<dbReference type="HOGENOM" id="CLU_3231516_0_0_6"/>
<dbReference type="AlphaFoldDB" id="D4BEX0"/>
<evidence type="ECO:0000313" key="3">
    <source>
        <dbReference type="Proteomes" id="UP000003880"/>
    </source>
</evidence>
<name>D4BEX0_9ENTR</name>
<evidence type="ECO:0000256" key="1">
    <source>
        <dbReference type="SAM" id="MobiDB-lite"/>
    </source>
</evidence>
<proteinExistence type="predicted"/>
<feature type="compositionally biased region" description="Polar residues" evidence="1">
    <location>
        <begin position="27"/>
        <end position="43"/>
    </location>
</feature>
<accession>D4BEX0</accession>
<feature type="region of interest" description="Disordered" evidence="1">
    <location>
        <begin position="18"/>
        <end position="43"/>
    </location>
</feature>
<evidence type="ECO:0000313" key="2">
    <source>
        <dbReference type="EMBL" id="EFE07449.1"/>
    </source>
</evidence>
<sequence>MPVAGWRYAYPAYQESFCRPDKAQPPSGKNNNVKGTEDGNSTY</sequence>
<protein>
    <submittedName>
        <fullName evidence="2">Uncharacterized protein</fullName>
    </submittedName>
</protein>
<organism evidence="2 3">
    <name type="scientific">Citrobacter youngae ATCC 29220</name>
    <dbReference type="NCBI Taxonomy" id="500640"/>
    <lineage>
        <taxon>Bacteria</taxon>
        <taxon>Pseudomonadati</taxon>
        <taxon>Pseudomonadota</taxon>
        <taxon>Gammaproteobacteria</taxon>
        <taxon>Enterobacterales</taxon>
        <taxon>Enterobacteriaceae</taxon>
        <taxon>Citrobacter</taxon>
        <taxon>Citrobacter freundii complex</taxon>
    </lineage>
</organism>
<dbReference type="Proteomes" id="UP000003880">
    <property type="component" value="Unassembled WGS sequence"/>
</dbReference>
<reference evidence="2 3" key="1">
    <citation type="submission" date="2010-02" db="EMBL/GenBank/DDBJ databases">
        <authorList>
            <person name="Weinstock G."/>
            <person name="Sodergren E."/>
            <person name="Clifton S."/>
            <person name="Fulton L."/>
            <person name="Fulton B."/>
            <person name="Courtney L."/>
            <person name="Fronick C."/>
            <person name="Harrison M."/>
            <person name="Strong C."/>
            <person name="Farmer C."/>
            <person name="Delahaunty K."/>
            <person name="Markovic C."/>
            <person name="Hall O."/>
            <person name="Minx P."/>
            <person name="Tomlinson C."/>
            <person name="Mitreva M."/>
            <person name="Nelson J."/>
            <person name="Hou S."/>
            <person name="Wollam A."/>
            <person name="Pepin K.H."/>
            <person name="Johnson M."/>
            <person name="Bhonagiri V."/>
            <person name="Zhang X."/>
            <person name="Suruliraj S."/>
            <person name="Warren W."/>
            <person name="Chinwalla A."/>
            <person name="Mardis E.R."/>
            <person name="Wilson R.K."/>
        </authorList>
    </citation>
    <scope>NUCLEOTIDE SEQUENCE [LARGE SCALE GENOMIC DNA]</scope>
    <source>
        <strain evidence="2 3">ATCC 29220</strain>
    </source>
</reference>
<dbReference type="EMBL" id="ABWL02000016">
    <property type="protein sequence ID" value="EFE07449.1"/>
    <property type="molecule type" value="Genomic_DNA"/>
</dbReference>
<comment type="caution">
    <text evidence="2">The sequence shown here is derived from an EMBL/GenBank/DDBJ whole genome shotgun (WGS) entry which is preliminary data.</text>
</comment>
<gene>
    <name evidence="2" type="ORF">CIT292_09336</name>
</gene>